<evidence type="ECO:0000313" key="5">
    <source>
        <dbReference type="Proteomes" id="UP000028302"/>
    </source>
</evidence>
<dbReference type="SUPFAM" id="SSF53448">
    <property type="entry name" value="Nucleotide-diphospho-sugar transferases"/>
    <property type="match status" value="1"/>
</dbReference>
<accession>A0A084IG29</accession>
<feature type="domain" description="Nucleotidyl transferase" evidence="3">
    <location>
        <begin position="2"/>
        <end position="140"/>
    </location>
</feature>
<evidence type="ECO:0000313" key="4">
    <source>
        <dbReference type="EMBL" id="KEZ75663.1"/>
    </source>
</evidence>
<dbReference type="RefSeq" id="WP_037341865.1">
    <property type="nucleotide sequence ID" value="NZ_APNK01000066.1"/>
</dbReference>
<reference evidence="4 5" key="1">
    <citation type="submission" date="2013-03" db="EMBL/GenBank/DDBJ databases">
        <title>Salinisphaera hydrothermalis C41B8 Genome Sequencing.</title>
        <authorList>
            <person name="Li C."/>
            <person name="Lai Q."/>
            <person name="Shao Z."/>
        </authorList>
    </citation>
    <scope>NUCLEOTIDE SEQUENCE [LARGE SCALE GENOMIC DNA]</scope>
    <source>
        <strain evidence="4 5">C41B8</strain>
    </source>
</reference>
<evidence type="ECO:0000256" key="2">
    <source>
        <dbReference type="ARBA" id="ARBA00022695"/>
    </source>
</evidence>
<organism evidence="4 5">
    <name type="scientific">Salinisphaera hydrothermalis (strain C41B8)</name>
    <dbReference type="NCBI Taxonomy" id="1304275"/>
    <lineage>
        <taxon>Bacteria</taxon>
        <taxon>Pseudomonadati</taxon>
        <taxon>Pseudomonadota</taxon>
        <taxon>Gammaproteobacteria</taxon>
        <taxon>Salinisphaerales</taxon>
        <taxon>Salinisphaeraceae</taxon>
        <taxon>Salinisphaera</taxon>
    </lineage>
</organism>
<name>A0A084IG29_SALHC</name>
<dbReference type="STRING" id="1304275.C41B8_18857"/>
<dbReference type="Pfam" id="PF00483">
    <property type="entry name" value="NTP_transferase"/>
    <property type="match status" value="1"/>
</dbReference>
<dbReference type="OrthoDB" id="9788272at2"/>
<keyword evidence="2" id="KW-0548">Nucleotidyltransferase</keyword>
<dbReference type="InterPro" id="IPR005835">
    <property type="entry name" value="NTP_transferase_dom"/>
</dbReference>
<dbReference type="EMBL" id="APNK01000066">
    <property type="protein sequence ID" value="KEZ75663.1"/>
    <property type="molecule type" value="Genomic_DNA"/>
</dbReference>
<proteinExistence type="predicted"/>
<dbReference type="CDD" id="cd06422">
    <property type="entry name" value="NTP_transferase_like_1"/>
    <property type="match status" value="1"/>
</dbReference>
<dbReference type="NCBIfam" id="NF045761">
    <property type="entry name" value="NAMPUrTaseMurU"/>
    <property type="match status" value="1"/>
</dbReference>
<dbReference type="PATRIC" id="fig|1304275.5.peg.3849"/>
<gene>
    <name evidence="4" type="ORF">C41B8_18857</name>
</gene>
<comment type="caution">
    <text evidence="4">The sequence shown here is derived from an EMBL/GenBank/DDBJ whole genome shotgun (WGS) entry which is preliminary data.</text>
</comment>
<dbReference type="InterPro" id="IPR054790">
    <property type="entry name" value="MurU"/>
</dbReference>
<protein>
    <submittedName>
        <fullName evidence="4">Nucleotidyl transferase</fullName>
    </submittedName>
</protein>
<evidence type="ECO:0000256" key="1">
    <source>
        <dbReference type="ARBA" id="ARBA00022679"/>
    </source>
</evidence>
<dbReference type="GO" id="GO:0016779">
    <property type="term" value="F:nucleotidyltransferase activity"/>
    <property type="evidence" value="ECO:0007669"/>
    <property type="project" value="UniProtKB-KW"/>
</dbReference>
<dbReference type="AlphaFoldDB" id="A0A084IG29"/>
<evidence type="ECO:0000259" key="3">
    <source>
        <dbReference type="Pfam" id="PF00483"/>
    </source>
</evidence>
<dbReference type="InterPro" id="IPR050065">
    <property type="entry name" value="GlmU-like"/>
</dbReference>
<dbReference type="PANTHER" id="PTHR43584:SF8">
    <property type="entry name" value="N-ACETYLMURAMATE ALPHA-1-PHOSPHATE URIDYLYLTRANSFERASE"/>
    <property type="match status" value="1"/>
</dbReference>
<dbReference type="PANTHER" id="PTHR43584">
    <property type="entry name" value="NUCLEOTIDYL TRANSFERASE"/>
    <property type="match status" value="1"/>
</dbReference>
<dbReference type="InterPro" id="IPR029044">
    <property type="entry name" value="Nucleotide-diphossugar_trans"/>
</dbReference>
<keyword evidence="5" id="KW-1185">Reference proteome</keyword>
<dbReference type="eggNOG" id="COG1208">
    <property type="taxonomic scope" value="Bacteria"/>
</dbReference>
<sequence length="221" mass="23341">MKAMILAAGRGERLRPLTDRVPKPLIDVGGQPLIGHHLRALAAAGLRDVVINVAYRGEQIQRALGDGRRYGLRIVYSLEEPGALDTGGGIAHALPLLGPAPFMLISSDVFSDIDYGALAAARAGAEAHLVLVDNPVHHARGDFGLRGERVVDAAPRLTYAGVGVFAPHWFAGRSEPRFPLAAVLREAIDADAASGEHHRGRWIDVGRPSALAAARQGLSAA</sequence>
<dbReference type="Gene3D" id="3.90.550.10">
    <property type="entry name" value="Spore Coat Polysaccharide Biosynthesis Protein SpsA, Chain A"/>
    <property type="match status" value="1"/>
</dbReference>
<dbReference type="Proteomes" id="UP000028302">
    <property type="component" value="Unassembled WGS sequence"/>
</dbReference>
<keyword evidence="1 4" id="KW-0808">Transferase</keyword>